<dbReference type="EMBL" id="CP017781">
    <property type="protein sequence ID" value="AOZ68989.1"/>
    <property type="molecule type" value="Genomic_DNA"/>
</dbReference>
<gene>
    <name evidence="1" type="ORF">LPB142_06370</name>
</gene>
<name>A0A1D9MB89_9RHOB</name>
<dbReference type="KEGG" id="rhp:LPB142_06370"/>
<reference evidence="1 2" key="1">
    <citation type="submission" date="2016-10" db="EMBL/GenBank/DDBJ databases">
        <title>Rhodobacter sp. LPB0142, isolated from sea water.</title>
        <authorList>
            <person name="Kim E."/>
            <person name="Yi H."/>
        </authorList>
    </citation>
    <scope>NUCLEOTIDE SEQUENCE [LARGE SCALE GENOMIC DNA]</scope>
    <source>
        <strain evidence="1 2">LPB0142</strain>
    </source>
</reference>
<accession>A0A1D9MB89</accession>
<dbReference type="STRING" id="1850250.LPB142_06370"/>
<keyword evidence="2" id="KW-1185">Reference proteome</keyword>
<dbReference type="AlphaFoldDB" id="A0A1D9MB89"/>
<protein>
    <submittedName>
        <fullName evidence="1">Uncharacterized protein</fullName>
    </submittedName>
</protein>
<evidence type="ECO:0000313" key="2">
    <source>
        <dbReference type="Proteomes" id="UP000176562"/>
    </source>
</evidence>
<evidence type="ECO:0000313" key="1">
    <source>
        <dbReference type="EMBL" id="AOZ68989.1"/>
    </source>
</evidence>
<organism evidence="1 2">
    <name type="scientific">Rhodobacter xanthinilyticus</name>
    <dbReference type="NCBI Taxonomy" id="1850250"/>
    <lineage>
        <taxon>Bacteria</taxon>
        <taxon>Pseudomonadati</taxon>
        <taxon>Pseudomonadota</taxon>
        <taxon>Alphaproteobacteria</taxon>
        <taxon>Rhodobacterales</taxon>
        <taxon>Rhodobacter group</taxon>
        <taxon>Rhodobacter</taxon>
    </lineage>
</organism>
<sequence length="133" mass="14733">MPALEKVHHLLSGLPEEERKAFVELYPEKFAQTRSISTGELVGLSMALFSMGLVRLKGYFGGNQQHSKFASQVRDARHIEEAARCDMFVTFDKDAAELAEATFAYAGLSTKTFVLQRPPPEPHSPQEPPCAPV</sequence>
<proteinExistence type="predicted"/>
<dbReference type="Proteomes" id="UP000176562">
    <property type="component" value="Chromosome"/>
</dbReference>